<dbReference type="InterPro" id="IPR016874">
    <property type="entry name" value="TcmP-like"/>
</dbReference>
<dbReference type="InterPro" id="IPR029063">
    <property type="entry name" value="SAM-dependent_MTases_sf"/>
</dbReference>
<comment type="caution">
    <text evidence="4">The sequence shown here is derived from an EMBL/GenBank/DDBJ whole genome shotgun (WGS) entry which is preliminary data.</text>
</comment>
<proteinExistence type="predicted"/>
<gene>
    <name evidence="4" type="ORF">QBC47DRAFT_61824</name>
</gene>
<accession>A0AAJ0F3V3</accession>
<dbReference type="Gene3D" id="3.40.50.150">
    <property type="entry name" value="Vaccinia Virus protein VP39"/>
    <property type="match status" value="1"/>
</dbReference>
<keyword evidence="5" id="KW-1185">Reference proteome</keyword>
<keyword evidence="2" id="KW-0808">Transferase</keyword>
<dbReference type="InterPro" id="IPR007213">
    <property type="entry name" value="Ppm1/Ppm2/Tcmp"/>
</dbReference>
<dbReference type="Pfam" id="PF04072">
    <property type="entry name" value="LCM"/>
    <property type="match status" value="1"/>
</dbReference>
<dbReference type="AlphaFoldDB" id="A0AAJ0F3V3"/>
<dbReference type="EMBL" id="MU839839">
    <property type="protein sequence ID" value="KAK1752682.1"/>
    <property type="molecule type" value="Genomic_DNA"/>
</dbReference>
<evidence type="ECO:0000313" key="4">
    <source>
        <dbReference type="EMBL" id="KAK1752682.1"/>
    </source>
</evidence>
<dbReference type="PANTHER" id="PTHR43619">
    <property type="entry name" value="S-ADENOSYL-L-METHIONINE-DEPENDENT METHYLTRANSFERASE YKTD-RELATED"/>
    <property type="match status" value="1"/>
</dbReference>
<dbReference type="Proteomes" id="UP001239445">
    <property type="component" value="Unassembled WGS sequence"/>
</dbReference>
<organism evidence="4 5">
    <name type="scientific">Echria macrotheca</name>
    <dbReference type="NCBI Taxonomy" id="438768"/>
    <lineage>
        <taxon>Eukaryota</taxon>
        <taxon>Fungi</taxon>
        <taxon>Dikarya</taxon>
        <taxon>Ascomycota</taxon>
        <taxon>Pezizomycotina</taxon>
        <taxon>Sordariomycetes</taxon>
        <taxon>Sordariomycetidae</taxon>
        <taxon>Sordariales</taxon>
        <taxon>Schizotheciaceae</taxon>
        <taxon>Echria</taxon>
    </lineage>
</organism>
<dbReference type="PIRSF" id="PIRSF028177">
    <property type="entry name" value="Polyketide_synth_Omtfrase_TcmP"/>
    <property type="match status" value="1"/>
</dbReference>
<dbReference type="PANTHER" id="PTHR43619:SF2">
    <property type="entry name" value="S-ADENOSYL-L-METHIONINE-DEPENDENT METHYLTRANSFERASES SUPERFAMILY PROTEIN"/>
    <property type="match status" value="1"/>
</dbReference>
<keyword evidence="1 4" id="KW-0489">Methyltransferase</keyword>
<evidence type="ECO:0000256" key="1">
    <source>
        <dbReference type="ARBA" id="ARBA00022603"/>
    </source>
</evidence>
<evidence type="ECO:0000256" key="3">
    <source>
        <dbReference type="SAM" id="MobiDB-lite"/>
    </source>
</evidence>
<name>A0AAJ0F3V3_9PEZI</name>
<dbReference type="GO" id="GO:0032259">
    <property type="term" value="P:methylation"/>
    <property type="evidence" value="ECO:0007669"/>
    <property type="project" value="UniProtKB-KW"/>
</dbReference>
<feature type="region of interest" description="Disordered" evidence="3">
    <location>
        <begin position="1"/>
        <end position="22"/>
    </location>
</feature>
<evidence type="ECO:0000313" key="5">
    <source>
        <dbReference type="Proteomes" id="UP001239445"/>
    </source>
</evidence>
<evidence type="ECO:0000256" key="2">
    <source>
        <dbReference type="ARBA" id="ARBA00022679"/>
    </source>
</evidence>
<reference evidence="4" key="1">
    <citation type="submission" date="2023-06" db="EMBL/GenBank/DDBJ databases">
        <title>Genome-scale phylogeny and comparative genomics of the fungal order Sordariales.</title>
        <authorList>
            <consortium name="Lawrence Berkeley National Laboratory"/>
            <person name="Hensen N."/>
            <person name="Bonometti L."/>
            <person name="Westerberg I."/>
            <person name="Brannstrom I.O."/>
            <person name="Guillou S."/>
            <person name="Cros-Aarteil S."/>
            <person name="Calhoun S."/>
            <person name="Haridas S."/>
            <person name="Kuo A."/>
            <person name="Mondo S."/>
            <person name="Pangilinan J."/>
            <person name="Riley R."/>
            <person name="Labutti K."/>
            <person name="Andreopoulos B."/>
            <person name="Lipzen A."/>
            <person name="Chen C."/>
            <person name="Yanf M."/>
            <person name="Daum C."/>
            <person name="Ng V."/>
            <person name="Clum A."/>
            <person name="Steindorff A."/>
            <person name="Ohm R."/>
            <person name="Martin F."/>
            <person name="Silar P."/>
            <person name="Natvig D."/>
            <person name="Lalanne C."/>
            <person name="Gautier V."/>
            <person name="Ament-Velasquez S.L."/>
            <person name="Kruys A."/>
            <person name="Hutchinson M.I."/>
            <person name="Powell A.J."/>
            <person name="Barry K."/>
            <person name="Miller A.N."/>
            <person name="Grigoriev I.V."/>
            <person name="Debuchy R."/>
            <person name="Gladieux P."/>
            <person name="Thoren M.H."/>
            <person name="Johannesson H."/>
        </authorList>
    </citation>
    <scope>NUCLEOTIDE SEQUENCE</scope>
    <source>
        <strain evidence="4">PSN4</strain>
    </source>
</reference>
<protein>
    <submittedName>
        <fullName evidence="4">S-adenosyl-L-methionine-dependent methyltransferase</fullName>
    </submittedName>
</protein>
<dbReference type="SUPFAM" id="SSF53335">
    <property type="entry name" value="S-adenosyl-L-methionine-dependent methyltransferases"/>
    <property type="match status" value="1"/>
</dbReference>
<sequence>MTSTTEPGPDAPSGAGPSKIPIDLTGVSETMLATLRARAEDAAKPAPFLGDTWAKTVLDQLDWHHPPTKSDYYFNAFVVGRGKLLDRWTCEFLAEHAADDGGVTVLHLACGLDSRALRIDDWRTRARWIDVDVPEVMALRRRVLPDLPEGGDYRMLQADVTSADWLEQIPADRPTLVIMEGLLMYLEWDDIVALLRRICDRFPSGQILADVLGRRFIARQSELEVISSTGAVMKTGIDSASELAAAHEKLRVREETGPWNRMGPGLFPWYLRLVMYILSWMPRFRSVNSDMRLDF</sequence>
<dbReference type="GO" id="GO:0008168">
    <property type="term" value="F:methyltransferase activity"/>
    <property type="evidence" value="ECO:0007669"/>
    <property type="project" value="UniProtKB-KW"/>
</dbReference>
<feature type="compositionally biased region" description="Low complexity" evidence="3">
    <location>
        <begin position="7"/>
        <end position="18"/>
    </location>
</feature>